<keyword evidence="14" id="KW-0479">Metal-binding</keyword>
<dbReference type="GO" id="GO:0031047">
    <property type="term" value="P:regulatory ncRNA-mediated gene silencing"/>
    <property type="evidence" value="ECO:0007669"/>
    <property type="project" value="UniProtKB-KW"/>
</dbReference>
<evidence type="ECO:0000256" key="6">
    <source>
        <dbReference type="ARBA" id="ARBA00008792"/>
    </source>
</evidence>
<evidence type="ECO:0000256" key="29">
    <source>
        <dbReference type="ARBA" id="ARBA00023211"/>
    </source>
</evidence>
<dbReference type="Pfam" id="PF00035">
    <property type="entry name" value="dsrm"/>
    <property type="match status" value="2"/>
</dbReference>
<dbReference type="GO" id="GO:0046872">
    <property type="term" value="F:metal ion binding"/>
    <property type="evidence" value="ECO:0007669"/>
    <property type="project" value="UniProtKB-KW"/>
</dbReference>
<gene>
    <name evidence="44" type="primary">DHX9</name>
    <name evidence="44" type="ORF">Y1Q_0004283</name>
</gene>
<dbReference type="eggNOG" id="KOG0921">
    <property type="taxonomic scope" value="Eukaryota"/>
</dbReference>
<dbReference type="FunFam" id="3.20.20.70:FF:000133">
    <property type="entry name" value="N-acetylneuraminate pyruvate lyase"/>
    <property type="match status" value="1"/>
</dbReference>
<keyword evidence="45" id="KW-1185">Reference proteome</keyword>
<evidence type="ECO:0000259" key="43">
    <source>
        <dbReference type="PROSITE" id="PS51194"/>
    </source>
</evidence>
<dbReference type="PRINTS" id="PR00146">
    <property type="entry name" value="DHPICSNTHASE"/>
</dbReference>
<dbReference type="GO" id="GO:0033679">
    <property type="term" value="F:3'-5' DNA/RNA helicase activity"/>
    <property type="evidence" value="ECO:0007669"/>
    <property type="project" value="InterPro"/>
</dbReference>
<evidence type="ECO:0000256" key="9">
    <source>
        <dbReference type="ARBA" id="ARBA00012911"/>
    </source>
</evidence>
<keyword evidence="33" id="KW-0704">Schiff base</keyword>
<dbReference type="GO" id="GO:0008747">
    <property type="term" value="F:N-acetylneuraminate lyase activity"/>
    <property type="evidence" value="ECO:0007669"/>
    <property type="project" value="UniProtKB-EC"/>
</dbReference>
<comment type="similarity">
    <text evidence="5">Belongs to the DapA family. NanA subfamily.</text>
</comment>
<sequence>MLSTQASVSGEVARLRSSAMASQKKLQGLVAATVTPLTSDGKINLSVIGQYVDYLVDKQGVKNVFVNGTTGEGLALSSQERKQLAEEWVNQGKKKLEHVIIHVGALSLPESKELARHAAEIGASGISAIAPFFFKPTNKGALVAFLREVASEAPHIPFYYYHIPPLTGVKICIEDLLDGIKKQIPTFQGVKYSDTDLLDFAQCMDKYNKEQFLLLYGVDEQLLSALAVGATGAVGSTYNYLGQANNMMFQAYANQDFALARKYQFCIGEFLSFVFKLGFGVAQTKAIMTSLSGIPMGPPRLPLMSASEEFITKAKAKLDSLPFLTTYPANCPKDSAGERLLAPSKNRRPGWEITTQGGPAMGDVKNFLYAWCGKRKVTPAYEIRAAGNKNRQKFQCEVRVEGFNYIGMGNSTNKKDAQSNAARDFVNYLVRVNEIKREEIPALGPAVADTPDGPVPGVAGDNSVEKSTLGGPLPPHLAIKSESGERPPPGLGSSGYGGAQWDRGANLKDYYSRKEEQEAQATLESEEVDLNAGLHGNWTLENAKARLNQFFQKEKIQGEYKYTQVGPDHNRSFIAEMNIYVKQLGRRIYAREHGSNKKLAAQSCALSLVRQLYHLGVIEPYSGQTKKKEGESVEPYEVTLSPDLENQLQSIIQDLCLETAPWPEDSSNPVLLNIGKLAHFEPSQKQNHTGVVPWSPPQSNWNPWTSCNIDEGPLAYATPEQISMDLKNDFLYRLDQDQELHKILKDRETLPVKKFEREILDAVYHNSVVIIRGATGCGKTTQVPQYILDDHLRNDIAAECNIVVTQPRRISAVSVAERVSFERGEEPGQSCGYSVRFESVLPRPHASVMFCTVGVLLRKLEAGIRGISHVIVDEIHERDINTDFLLVVLRDVVQAYPEIRVILMSATIDTSMFCEYFFKCPIIEVFGRTYPVQGKPLVEHANCNLLCSDEYGPETKRSMAQLNEKETPFELIEALLKYIETLNVPGAVLVFLPGWNLIYTMQKHLEMNPHFGSHRYRVLPLHSQIPREEQRKVFDPVPPGVTKVILSTNIAETSITINDVVYVIDSCKQKVKLFTAHNNMTNYATVWASKTNLEQRKGRAGRVRAGFCFHLCSRARFERLETHMTPEMFRTPLHEIALSIKLLRLGGIGQFLAKAIEPPPLDAVIEAEHTLRELDALDSNDELTPLGRILARLPIEPRLGKMMIMGCIFYVGDAVCTISAATCFPEPFISEGKRLGYIHRHFAGNRFSDHVALLSVFQAWDDARMGGEEAEIRFCEHKRLNMATLRMTWEAKIQLKDILINSGFPEECLMTQPFNNTGPDNNLDVVISLLAFGVYPNVCYHKEKRKILTTEGRNALIHKSSVNCPFSSQDLKYPCPFFVFGEKIRTRAISAKGMTLVSPLQLLLFASKKVLSDGEIILVDDWIKLKMSHDAAACITALRAAMEALVVEVTKEPEIISHLDPVNERMLNMIRQISRPSAAGIHLMAANTRYGDGPRPPKMARYDNGGGYRGRGGYQRGSGGGYGGGYNSYQGRRGYQGGSANEANLF</sequence>
<dbReference type="EMBL" id="AKHW03006099">
    <property type="protein sequence ID" value="KYO24241.1"/>
    <property type="molecule type" value="Genomic_DNA"/>
</dbReference>
<dbReference type="EC" id="3.6.4.13" evidence="8"/>
<dbReference type="SUPFAM" id="SSF51569">
    <property type="entry name" value="Aldolase"/>
    <property type="match status" value="1"/>
</dbReference>
<dbReference type="GO" id="GO:0051028">
    <property type="term" value="P:mRNA transport"/>
    <property type="evidence" value="ECO:0007669"/>
    <property type="project" value="UniProtKB-KW"/>
</dbReference>
<evidence type="ECO:0000256" key="24">
    <source>
        <dbReference type="ARBA" id="ARBA00023125"/>
    </source>
</evidence>
<dbReference type="EC" id="4.1.3.3" evidence="9"/>
<dbReference type="GO" id="GO:0005813">
    <property type="term" value="C:centrosome"/>
    <property type="evidence" value="ECO:0007669"/>
    <property type="project" value="UniProtKB-SubCell"/>
</dbReference>
<evidence type="ECO:0000256" key="27">
    <source>
        <dbReference type="ARBA" id="ARBA00023163"/>
    </source>
</evidence>
<dbReference type="InterPro" id="IPR011545">
    <property type="entry name" value="DEAD/DEAH_box_helicase_dom"/>
</dbReference>
<evidence type="ECO:0000256" key="40">
    <source>
        <dbReference type="SAM" id="MobiDB-lite"/>
    </source>
</evidence>
<evidence type="ECO:0000256" key="37">
    <source>
        <dbReference type="ARBA" id="ARBA00044906"/>
    </source>
</evidence>
<dbReference type="FunFam" id="3.30.160.20:FF:000026">
    <property type="entry name" value="ATP-dependent RNA helicase A"/>
    <property type="match status" value="1"/>
</dbReference>
<evidence type="ECO:0000256" key="13">
    <source>
        <dbReference type="ARBA" id="ARBA00022664"/>
    </source>
</evidence>
<dbReference type="SMART" id="SM00487">
    <property type="entry name" value="DEXDc"/>
    <property type="match status" value="1"/>
</dbReference>
<dbReference type="InterPro" id="IPR014001">
    <property type="entry name" value="Helicase_ATP-bd"/>
</dbReference>
<dbReference type="PROSITE" id="PS50137">
    <property type="entry name" value="DS_RBD"/>
    <property type="match status" value="2"/>
</dbReference>
<dbReference type="InterPro" id="IPR044445">
    <property type="entry name" value="DHX9_DSRM_1"/>
</dbReference>
<evidence type="ECO:0000256" key="36">
    <source>
        <dbReference type="ARBA" id="ARBA00033216"/>
    </source>
</evidence>
<organism evidence="44 45">
    <name type="scientific">Alligator mississippiensis</name>
    <name type="common">American alligator</name>
    <dbReference type="NCBI Taxonomy" id="8496"/>
    <lineage>
        <taxon>Eukaryota</taxon>
        <taxon>Metazoa</taxon>
        <taxon>Chordata</taxon>
        <taxon>Craniata</taxon>
        <taxon>Vertebrata</taxon>
        <taxon>Euteleostomi</taxon>
        <taxon>Archelosauria</taxon>
        <taxon>Archosauria</taxon>
        <taxon>Crocodylia</taxon>
        <taxon>Alligatoridae</taxon>
        <taxon>Alligatorinae</taxon>
        <taxon>Alligator</taxon>
    </lineage>
</organism>
<dbReference type="GO" id="GO:0008380">
    <property type="term" value="P:RNA splicing"/>
    <property type="evidence" value="ECO:0007669"/>
    <property type="project" value="UniProtKB-KW"/>
</dbReference>
<dbReference type="CDD" id="cd17972">
    <property type="entry name" value="DEXHc_DHX9"/>
    <property type="match status" value="1"/>
</dbReference>
<dbReference type="STRING" id="8496.A0A151MI83"/>
<evidence type="ECO:0000256" key="20">
    <source>
        <dbReference type="ARBA" id="ARBA00022840"/>
    </source>
</evidence>
<dbReference type="InterPro" id="IPR011709">
    <property type="entry name" value="DEAD-box_helicase_OB_fold"/>
</dbReference>
<evidence type="ECO:0000256" key="15">
    <source>
        <dbReference type="ARBA" id="ARBA00022737"/>
    </source>
</evidence>
<feature type="domain" description="DRBM" evidence="41">
    <location>
        <begin position="542"/>
        <end position="614"/>
    </location>
</feature>
<dbReference type="GO" id="GO:0003725">
    <property type="term" value="F:double-stranded RNA binding"/>
    <property type="evidence" value="ECO:0007669"/>
    <property type="project" value="InterPro"/>
</dbReference>
<dbReference type="FunFam" id="3.40.50.300:FF:000284">
    <property type="entry name" value="probable ATP-dependent RNA helicase YTHDC2"/>
    <property type="match status" value="1"/>
</dbReference>
<dbReference type="GO" id="GO:0006397">
    <property type="term" value="P:mRNA processing"/>
    <property type="evidence" value="ECO:0007669"/>
    <property type="project" value="UniProtKB-KW"/>
</dbReference>
<comment type="caution">
    <text evidence="44">The sequence shown here is derived from an EMBL/GenBank/DDBJ whole genome shotgun (WGS) entry which is preliminary data.</text>
</comment>
<comment type="subcellular location">
    <subcellularLocation>
        <location evidence="1">Cytoplasm</location>
        <location evidence="1">Cytoskeleton</location>
        <location evidence="1">Microtubule organizing center</location>
        <location evidence="1">Centrosome</location>
    </subcellularLocation>
    <subcellularLocation>
        <location evidence="2">Nucleus</location>
        <location evidence="2">Nucleolus</location>
    </subcellularLocation>
    <subcellularLocation>
        <location evidence="3">Nucleus</location>
        <location evidence="3">Nucleoplasm</location>
    </subcellularLocation>
</comment>
<evidence type="ECO:0000256" key="22">
    <source>
        <dbReference type="ARBA" id="ARBA00022884"/>
    </source>
</evidence>
<dbReference type="CDD" id="cd19854">
    <property type="entry name" value="DSRM_DHX9_rpt1"/>
    <property type="match status" value="1"/>
</dbReference>
<dbReference type="PROSITE" id="PS51192">
    <property type="entry name" value="HELICASE_ATP_BIND_1"/>
    <property type="match status" value="1"/>
</dbReference>
<comment type="catalytic activity">
    <reaction evidence="38">
        <text>ATP + H2O = ADP + phosphate + H(+)</text>
        <dbReference type="Rhea" id="RHEA:13065"/>
        <dbReference type="ChEBI" id="CHEBI:15377"/>
        <dbReference type="ChEBI" id="CHEBI:15378"/>
        <dbReference type="ChEBI" id="CHEBI:30616"/>
        <dbReference type="ChEBI" id="CHEBI:43474"/>
        <dbReference type="ChEBI" id="CHEBI:456216"/>
        <dbReference type="EC" id="3.6.4.13"/>
    </reaction>
</comment>
<evidence type="ECO:0000313" key="44">
    <source>
        <dbReference type="EMBL" id="KYO24241.1"/>
    </source>
</evidence>
<dbReference type="GO" id="GO:0006417">
    <property type="term" value="P:regulation of translation"/>
    <property type="evidence" value="ECO:0007669"/>
    <property type="project" value="UniProtKB-KW"/>
</dbReference>
<dbReference type="PROSITE" id="PS00690">
    <property type="entry name" value="DEAH_ATP_HELICASE"/>
    <property type="match status" value="1"/>
</dbReference>
<evidence type="ECO:0000256" key="1">
    <source>
        <dbReference type="ARBA" id="ARBA00004300"/>
    </source>
</evidence>
<dbReference type="GO" id="GO:0043138">
    <property type="term" value="F:3'-5' DNA helicase activity"/>
    <property type="evidence" value="ECO:0007669"/>
    <property type="project" value="TreeGrafter"/>
</dbReference>
<dbReference type="InterPro" id="IPR013785">
    <property type="entry name" value="Aldolase_TIM"/>
</dbReference>
<keyword evidence="21" id="KW-0810">Translation regulation</keyword>
<comment type="similarity">
    <text evidence="6">Belongs to the DEAD box helicase family. DEAH subfamily.</text>
</comment>
<evidence type="ECO:0000256" key="4">
    <source>
        <dbReference type="ARBA" id="ARBA00004878"/>
    </source>
</evidence>
<dbReference type="SMART" id="SM00847">
    <property type="entry name" value="HA2"/>
    <property type="match status" value="1"/>
</dbReference>
<dbReference type="PANTHER" id="PTHR18934">
    <property type="entry name" value="ATP-DEPENDENT RNA HELICASE"/>
    <property type="match status" value="1"/>
</dbReference>
<dbReference type="Pfam" id="PF00270">
    <property type="entry name" value="DEAD"/>
    <property type="match status" value="1"/>
</dbReference>
<dbReference type="CDD" id="cd18791">
    <property type="entry name" value="SF2_C_RHA"/>
    <property type="match status" value="1"/>
</dbReference>
<dbReference type="GO" id="GO:0005524">
    <property type="term" value="F:ATP binding"/>
    <property type="evidence" value="ECO:0007669"/>
    <property type="project" value="UniProtKB-KW"/>
</dbReference>
<dbReference type="Pfam" id="PF00271">
    <property type="entry name" value="Helicase_C"/>
    <property type="match status" value="1"/>
</dbReference>
<comment type="pathway">
    <text evidence="4">Amino-sugar metabolism; N-acetylneuraminate degradation.</text>
</comment>
<dbReference type="CDD" id="cd19855">
    <property type="entry name" value="DSRM_DHX9_rpt2"/>
    <property type="match status" value="1"/>
</dbReference>
<evidence type="ECO:0000256" key="16">
    <source>
        <dbReference type="ARBA" id="ARBA00022741"/>
    </source>
</evidence>
<dbReference type="SMART" id="SM01130">
    <property type="entry name" value="DHDPS"/>
    <property type="match status" value="1"/>
</dbReference>
<keyword evidence="23" id="KW-0805">Transcription regulation</keyword>
<dbReference type="InterPro" id="IPR044446">
    <property type="entry name" value="DHX9_DSRM_2"/>
</dbReference>
<keyword evidence="27" id="KW-0804">Transcription</keyword>
<proteinExistence type="inferred from homology"/>
<evidence type="ECO:0000256" key="19">
    <source>
        <dbReference type="ARBA" id="ARBA00022816"/>
    </source>
</evidence>
<evidence type="ECO:0000256" key="8">
    <source>
        <dbReference type="ARBA" id="ARBA00012552"/>
    </source>
</evidence>
<dbReference type="InterPro" id="IPR027417">
    <property type="entry name" value="P-loop_NTPase"/>
</dbReference>
<dbReference type="GO" id="GO:0005654">
    <property type="term" value="C:nucleoplasm"/>
    <property type="evidence" value="ECO:0007669"/>
    <property type="project" value="UniProtKB-SubCell"/>
</dbReference>
<keyword evidence="34" id="KW-0119">Carbohydrate metabolism</keyword>
<keyword evidence="32" id="KW-0539">Nucleus</keyword>
<keyword evidence="13" id="KW-0507">mRNA processing</keyword>
<dbReference type="Pfam" id="PF21010">
    <property type="entry name" value="HA2_C"/>
    <property type="match status" value="1"/>
</dbReference>
<keyword evidence="20" id="KW-0067">ATP-binding</keyword>
<evidence type="ECO:0000256" key="38">
    <source>
        <dbReference type="ARBA" id="ARBA00047984"/>
    </source>
</evidence>
<name>A0A151MI83_ALLMI</name>
<keyword evidence="30" id="KW-0206">Cytoskeleton</keyword>
<evidence type="ECO:0000256" key="14">
    <source>
        <dbReference type="ARBA" id="ARBA00022723"/>
    </source>
</evidence>
<dbReference type="FunFam" id="3.30.160.20:FF:000028">
    <property type="entry name" value="ATP-dependent RNA helicase A"/>
    <property type="match status" value="1"/>
</dbReference>
<keyword evidence="26" id="KW-0010">Activator</keyword>
<dbReference type="GO" id="GO:0003677">
    <property type="term" value="F:DNA binding"/>
    <property type="evidence" value="ECO:0007669"/>
    <property type="project" value="UniProtKB-KW"/>
</dbReference>
<keyword evidence="12" id="KW-0963">Cytoplasm</keyword>
<evidence type="ECO:0000256" key="34">
    <source>
        <dbReference type="ARBA" id="ARBA00023277"/>
    </source>
</evidence>
<evidence type="ECO:0000256" key="3">
    <source>
        <dbReference type="ARBA" id="ARBA00004642"/>
    </source>
</evidence>
<comment type="catalytic activity">
    <reaction evidence="37">
        <text>aceneuramate = aldehydo-N-acetyl-D-mannosamine + pyruvate</text>
        <dbReference type="Rhea" id="RHEA:23296"/>
        <dbReference type="ChEBI" id="CHEBI:15361"/>
        <dbReference type="ChEBI" id="CHEBI:17122"/>
        <dbReference type="ChEBI" id="CHEBI:173083"/>
        <dbReference type="EC" id="4.1.3.3"/>
    </reaction>
</comment>
<dbReference type="InterPro" id="IPR007502">
    <property type="entry name" value="Helicase-assoc_dom"/>
</dbReference>
<dbReference type="Gene3D" id="3.30.160.20">
    <property type="match status" value="2"/>
</dbReference>
<dbReference type="GO" id="GO:0016887">
    <property type="term" value="F:ATP hydrolysis activity"/>
    <property type="evidence" value="ECO:0007669"/>
    <property type="project" value="TreeGrafter"/>
</dbReference>
<evidence type="ECO:0000256" key="21">
    <source>
        <dbReference type="ARBA" id="ARBA00022845"/>
    </source>
</evidence>
<dbReference type="InterPro" id="IPR002220">
    <property type="entry name" value="DapA-like"/>
</dbReference>
<reference evidence="44 45" key="1">
    <citation type="journal article" date="2012" name="Genome Biol.">
        <title>Sequencing three crocodilian genomes to illuminate the evolution of archosaurs and amniotes.</title>
        <authorList>
            <person name="St John J.A."/>
            <person name="Braun E.L."/>
            <person name="Isberg S.R."/>
            <person name="Miles L.G."/>
            <person name="Chong A.Y."/>
            <person name="Gongora J."/>
            <person name="Dalzell P."/>
            <person name="Moran C."/>
            <person name="Bed'hom B."/>
            <person name="Abzhanov A."/>
            <person name="Burgess S.C."/>
            <person name="Cooksey A.M."/>
            <person name="Castoe T.A."/>
            <person name="Crawford N.G."/>
            <person name="Densmore L.D."/>
            <person name="Drew J.C."/>
            <person name="Edwards S.V."/>
            <person name="Faircloth B.C."/>
            <person name="Fujita M.K."/>
            <person name="Greenwold M.J."/>
            <person name="Hoffmann F.G."/>
            <person name="Howard J.M."/>
            <person name="Iguchi T."/>
            <person name="Janes D.E."/>
            <person name="Khan S.Y."/>
            <person name="Kohno S."/>
            <person name="de Koning A.J."/>
            <person name="Lance S.L."/>
            <person name="McCarthy F.M."/>
            <person name="McCormack J.E."/>
            <person name="Merchant M.E."/>
            <person name="Peterson D.G."/>
            <person name="Pollock D.D."/>
            <person name="Pourmand N."/>
            <person name="Raney B.J."/>
            <person name="Roessler K.A."/>
            <person name="Sanford J.R."/>
            <person name="Sawyer R.H."/>
            <person name="Schmidt C.J."/>
            <person name="Triplett E.W."/>
            <person name="Tuberville T.D."/>
            <person name="Venegas-Anaya M."/>
            <person name="Howard J.T."/>
            <person name="Jarvis E.D."/>
            <person name="Guillette L.J.Jr."/>
            <person name="Glenn T.C."/>
            <person name="Green R.E."/>
            <person name="Ray D.A."/>
        </authorList>
    </citation>
    <scope>NUCLEOTIDE SEQUENCE [LARGE SCALE GENOMIC DNA]</scope>
    <source>
        <strain evidence="44">KSC_2009_1</strain>
    </source>
</reference>
<feature type="domain" description="Helicase C-terminal" evidence="43">
    <location>
        <begin position="971"/>
        <end position="1144"/>
    </location>
</feature>
<dbReference type="Proteomes" id="UP000050525">
    <property type="component" value="Unassembled WGS sequence"/>
</dbReference>
<dbReference type="SUPFAM" id="SSF54768">
    <property type="entry name" value="dsRNA-binding domain-like"/>
    <property type="match status" value="2"/>
</dbReference>
<evidence type="ECO:0000256" key="32">
    <source>
        <dbReference type="ARBA" id="ARBA00023242"/>
    </source>
</evidence>
<keyword evidence="28" id="KW-0508">mRNA splicing</keyword>
<keyword evidence="11" id="KW-0806">Transcription termination</keyword>
<keyword evidence="10" id="KW-0813">Transport</keyword>
<keyword evidence="17" id="KW-0378">Hydrolase</keyword>
<keyword evidence="16" id="KW-0547">Nucleotide-binding</keyword>
<evidence type="ECO:0000256" key="5">
    <source>
        <dbReference type="ARBA" id="ARBA00006324"/>
    </source>
</evidence>
<keyword evidence="29" id="KW-0464">Manganese</keyword>
<dbReference type="Gene3D" id="3.20.20.70">
    <property type="entry name" value="Aldolase class I"/>
    <property type="match status" value="1"/>
</dbReference>
<keyword evidence="24" id="KW-0238">DNA-binding</keyword>
<evidence type="ECO:0000256" key="39">
    <source>
        <dbReference type="PROSITE-ProRule" id="PRU00266"/>
    </source>
</evidence>
<evidence type="ECO:0000256" key="31">
    <source>
        <dbReference type="ARBA" id="ARBA00023239"/>
    </source>
</evidence>
<dbReference type="GO" id="GO:0003724">
    <property type="term" value="F:RNA helicase activity"/>
    <property type="evidence" value="ECO:0007669"/>
    <property type="project" value="UniProtKB-EC"/>
</dbReference>
<dbReference type="FunFam" id="3.40.50.300:FF:000677">
    <property type="entry name" value="ATP-dependent RNA helicase A"/>
    <property type="match status" value="1"/>
</dbReference>
<evidence type="ECO:0000256" key="7">
    <source>
        <dbReference type="ARBA" id="ARBA00011881"/>
    </source>
</evidence>
<evidence type="ECO:0000256" key="30">
    <source>
        <dbReference type="ARBA" id="ARBA00023212"/>
    </source>
</evidence>
<dbReference type="SUPFAM" id="SSF52540">
    <property type="entry name" value="P-loop containing nucleoside triphosphate hydrolases"/>
    <property type="match status" value="1"/>
</dbReference>
<keyword evidence="15" id="KW-0677">Repeat</keyword>
<dbReference type="GO" id="GO:0005730">
    <property type="term" value="C:nucleolus"/>
    <property type="evidence" value="ECO:0007669"/>
    <property type="project" value="UniProtKB-SubCell"/>
</dbReference>
<feature type="region of interest" description="Disordered" evidence="40">
    <location>
        <begin position="444"/>
        <end position="500"/>
    </location>
</feature>
<dbReference type="Gene3D" id="3.40.50.300">
    <property type="entry name" value="P-loop containing nucleotide triphosphate hydrolases"/>
    <property type="match status" value="2"/>
</dbReference>
<evidence type="ECO:0000259" key="42">
    <source>
        <dbReference type="PROSITE" id="PS51192"/>
    </source>
</evidence>
<dbReference type="GO" id="GO:1990904">
    <property type="term" value="C:ribonucleoprotein complex"/>
    <property type="evidence" value="ECO:0007669"/>
    <property type="project" value="TreeGrafter"/>
</dbReference>
<evidence type="ECO:0000313" key="45">
    <source>
        <dbReference type="Proteomes" id="UP000050525"/>
    </source>
</evidence>
<evidence type="ECO:0000256" key="2">
    <source>
        <dbReference type="ARBA" id="ARBA00004604"/>
    </source>
</evidence>
<keyword evidence="25" id="KW-0943">RNA-mediated gene silencing</keyword>
<dbReference type="Pfam" id="PF07717">
    <property type="entry name" value="OB_NTP_bind"/>
    <property type="match status" value="1"/>
</dbReference>
<evidence type="ECO:0000256" key="33">
    <source>
        <dbReference type="ARBA" id="ARBA00023270"/>
    </source>
</evidence>
<dbReference type="SMART" id="SM00358">
    <property type="entry name" value="DSRM"/>
    <property type="match status" value="2"/>
</dbReference>
<dbReference type="GO" id="GO:0050684">
    <property type="term" value="P:regulation of mRNA processing"/>
    <property type="evidence" value="ECO:0007669"/>
    <property type="project" value="TreeGrafter"/>
</dbReference>
<evidence type="ECO:0000256" key="12">
    <source>
        <dbReference type="ARBA" id="ARBA00022490"/>
    </source>
</evidence>
<evidence type="ECO:0000256" key="28">
    <source>
        <dbReference type="ARBA" id="ARBA00023187"/>
    </source>
</evidence>
<dbReference type="SMART" id="SM00490">
    <property type="entry name" value="HELICc"/>
    <property type="match status" value="1"/>
</dbReference>
<dbReference type="InterPro" id="IPR002464">
    <property type="entry name" value="DNA/RNA_helicase_DEAH_CS"/>
</dbReference>
<protein>
    <recommendedName>
        <fullName evidence="35">DEAH box protein 9</fullName>
        <ecNumber evidence="8">3.6.4.13</ecNumber>
        <ecNumber evidence="9">4.1.3.3</ecNumber>
    </recommendedName>
    <alternativeName>
        <fullName evidence="36">Nuclear DNA helicase II</fullName>
    </alternativeName>
</protein>
<evidence type="ECO:0000256" key="11">
    <source>
        <dbReference type="ARBA" id="ARBA00022472"/>
    </source>
</evidence>
<dbReference type="InterPro" id="IPR044447">
    <property type="entry name" value="DHX9_DEXHc"/>
</dbReference>
<feature type="domain" description="DRBM" evidence="41">
    <location>
        <begin position="363"/>
        <end position="431"/>
    </location>
</feature>
<keyword evidence="22 39" id="KW-0694">RNA-binding</keyword>
<dbReference type="Pfam" id="PF00701">
    <property type="entry name" value="DHDPS"/>
    <property type="match status" value="1"/>
</dbReference>
<dbReference type="InterPro" id="IPR001650">
    <property type="entry name" value="Helicase_C-like"/>
</dbReference>
<accession>A0A151MI83</accession>
<evidence type="ECO:0000256" key="35">
    <source>
        <dbReference type="ARBA" id="ARBA00031576"/>
    </source>
</evidence>
<evidence type="ECO:0000256" key="26">
    <source>
        <dbReference type="ARBA" id="ARBA00023159"/>
    </source>
</evidence>
<evidence type="ECO:0000256" key="10">
    <source>
        <dbReference type="ARBA" id="ARBA00022448"/>
    </source>
</evidence>
<dbReference type="GO" id="GO:0006353">
    <property type="term" value="P:DNA-templated transcription termination"/>
    <property type="evidence" value="ECO:0007669"/>
    <property type="project" value="UniProtKB-KW"/>
</dbReference>
<dbReference type="PROSITE" id="PS51194">
    <property type="entry name" value="HELICASE_CTER"/>
    <property type="match status" value="1"/>
</dbReference>
<dbReference type="PANTHER" id="PTHR18934:SF119">
    <property type="entry name" value="ATP-DEPENDENT RNA HELICASE A"/>
    <property type="match status" value="1"/>
</dbReference>
<dbReference type="Gene3D" id="1.20.120.1080">
    <property type="match status" value="1"/>
</dbReference>
<evidence type="ECO:0000256" key="17">
    <source>
        <dbReference type="ARBA" id="ARBA00022801"/>
    </source>
</evidence>
<keyword evidence="18 44" id="KW-0347">Helicase</keyword>
<dbReference type="GO" id="GO:0045944">
    <property type="term" value="P:positive regulation of transcription by RNA polymerase II"/>
    <property type="evidence" value="ECO:0007669"/>
    <property type="project" value="TreeGrafter"/>
</dbReference>
<dbReference type="Pfam" id="PF04408">
    <property type="entry name" value="WHD_HA2"/>
    <property type="match status" value="1"/>
</dbReference>
<evidence type="ECO:0000256" key="25">
    <source>
        <dbReference type="ARBA" id="ARBA00023158"/>
    </source>
</evidence>
<keyword evidence="19" id="KW-0509">mRNA transport</keyword>
<dbReference type="FunFam" id="1.20.120.1080:FF:000006">
    <property type="entry name" value="ATP-dependent RNA helicase A protein"/>
    <property type="match status" value="1"/>
</dbReference>
<evidence type="ECO:0000256" key="18">
    <source>
        <dbReference type="ARBA" id="ARBA00022806"/>
    </source>
</evidence>
<comment type="subunit">
    <text evidence="7">Homotetramer.</text>
</comment>
<dbReference type="InterPro" id="IPR014720">
    <property type="entry name" value="dsRBD_dom"/>
</dbReference>
<keyword evidence="31" id="KW-0456">Lyase</keyword>
<dbReference type="InterPro" id="IPR048333">
    <property type="entry name" value="HA2_WH"/>
</dbReference>
<evidence type="ECO:0000256" key="23">
    <source>
        <dbReference type="ARBA" id="ARBA00023015"/>
    </source>
</evidence>
<feature type="domain" description="Helicase ATP-binding" evidence="42">
    <location>
        <begin position="760"/>
        <end position="926"/>
    </location>
</feature>
<evidence type="ECO:0000259" key="41">
    <source>
        <dbReference type="PROSITE" id="PS50137"/>
    </source>
</evidence>